<reference evidence="1" key="2">
    <citation type="submission" date="2020-03" db="EMBL/GenBank/DDBJ databases">
        <authorList>
            <person name="Fu F.-F."/>
            <person name="Chen J."/>
        </authorList>
    </citation>
    <scope>NUCLEOTIDE SEQUENCE</scope>
    <source>
        <strain evidence="1">Lc1</strain>
    </source>
</reference>
<keyword evidence="2" id="KW-1185">Reference proteome</keyword>
<accession>A0A8H4CV97</accession>
<proteinExistence type="predicted"/>
<dbReference type="RefSeq" id="XP_045269743.1">
    <property type="nucleotide sequence ID" value="XM_045413672.1"/>
</dbReference>
<comment type="caution">
    <text evidence="1">The sequence shown here is derived from an EMBL/GenBank/DDBJ whole genome shotgun (WGS) entry which is preliminary data.</text>
</comment>
<evidence type="ECO:0000313" key="2">
    <source>
        <dbReference type="Proteomes" id="UP000613401"/>
    </source>
</evidence>
<dbReference type="EMBL" id="WVTB01000011">
    <property type="protein sequence ID" value="KAF3810584.1"/>
    <property type="molecule type" value="Genomic_DNA"/>
</dbReference>
<organism evidence="1 2">
    <name type="scientific">Colletotrichum gloeosporioides</name>
    <name type="common">Anthracnose fungus</name>
    <name type="synonym">Glomerella cingulata</name>
    <dbReference type="NCBI Taxonomy" id="474922"/>
    <lineage>
        <taxon>Eukaryota</taxon>
        <taxon>Fungi</taxon>
        <taxon>Dikarya</taxon>
        <taxon>Ascomycota</taxon>
        <taxon>Pezizomycotina</taxon>
        <taxon>Sordariomycetes</taxon>
        <taxon>Hypocreomycetidae</taxon>
        <taxon>Glomerellales</taxon>
        <taxon>Glomerellaceae</taxon>
        <taxon>Colletotrichum</taxon>
        <taxon>Colletotrichum gloeosporioides species complex</taxon>
    </lineage>
</organism>
<protein>
    <submittedName>
        <fullName evidence="1">Threonine dehydratase</fullName>
    </submittedName>
</protein>
<evidence type="ECO:0000313" key="1">
    <source>
        <dbReference type="EMBL" id="KAF3810584.1"/>
    </source>
</evidence>
<name>A0A8H4CV97_COLGL</name>
<gene>
    <name evidence="1" type="ORF">GCG54_00013825</name>
</gene>
<sequence>MYQKQMSMNRIIRTSEESLENTRLAAVLPRVSNLGQERLEIRDLVVGADDAREHLGHVAAVVSVVEQADVELGAQRAQELLERTGALGEVEHVEPLVRHVGAPADEVADVALGELVAREVRHGHVARAQALEERLQLLRALRRRRRERDADEHVGDLLGRVAVRELGHGVWQDGVDEVREGAGAFGDADGEQGLLALAERGALRDEAQAVEVHVGARGDGDHGALAVARVLRGVLLEAGDGQRAGGLEARAGVVVHVLDGGADLVGGDLDDLVDDVLADTEGFLADGLDGGAVGEEADVVEDDALALGEGLHEGVGVIGLDADDLDVGRHALDVDADAGDEAAAADAAEDGVELGHVDLAEELHADGALAGDDVGVVEGGDVDEAVLGGAAGALLLGSVEVGAVEHDVAAEPGDVEVLDARGGLGHDDGGRDLELAGRVGDALGVVAGGAADDALPADGGIEVGHLVVGAAQLEAEDGLLVLALEEDVALEAVGEIDGRLEGGDFAGFVDAGGCGGDEAEVL</sequence>
<dbReference type="Proteomes" id="UP000613401">
    <property type="component" value="Unassembled WGS sequence"/>
</dbReference>
<reference evidence="1" key="1">
    <citation type="journal article" date="2020" name="Phytopathology">
        <title>Genome sequence and comparative analysis of Colletotrichum gloeosporioides isolated from Liriodendron leaves.</title>
        <authorList>
            <person name="Fu F.F."/>
            <person name="Hao Z."/>
            <person name="Wang P."/>
            <person name="Lu Y."/>
            <person name="Xue L.J."/>
            <person name="Wei G."/>
            <person name="Tian Y."/>
            <person name="Baishi H."/>
            <person name="Xu H."/>
            <person name="Shi J."/>
            <person name="Cheng T."/>
            <person name="Wang G."/>
            <person name="Yi Y."/>
            <person name="Chen J."/>
        </authorList>
    </citation>
    <scope>NUCLEOTIDE SEQUENCE</scope>
    <source>
        <strain evidence="1">Lc1</strain>
    </source>
</reference>
<dbReference type="GeneID" id="69020941"/>
<dbReference type="AlphaFoldDB" id="A0A8H4CV97"/>